<reference evidence="2" key="1">
    <citation type="submission" date="2016-10" db="EMBL/GenBank/DDBJ databases">
        <authorList>
            <person name="Varghese N."/>
            <person name="Submissions S."/>
        </authorList>
    </citation>
    <scope>NUCLEOTIDE SEQUENCE [LARGE SCALE GENOMIC DNA]</scope>
    <source>
        <strain evidence="2">DSM 7165</strain>
    </source>
</reference>
<evidence type="ECO:0000313" key="2">
    <source>
        <dbReference type="Proteomes" id="UP000242999"/>
    </source>
</evidence>
<organism evidence="1 2">
    <name type="scientific">Allopseudospirillum japonicum</name>
    <dbReference type="NCBI Taxonomy" id="64971"/>
    <lineage>
        <taxon>Bacteria</taxon>
        <taxon>Pseudomonadati</taxon>
        <taxon>Pseudomonadota</taxon>
        <taxon>Gammaproteobacteria</taxon>
        <taxon>Oceanospirillales</taxon>
        <taxon>Oceanospirillaceae</taxon>
        <taxon>Allopseudospirillum</taxon>
    </lineage>
</organism>
<gene>
    <name evidence="1" type="ORF">SAMN05421831_1272</name>
</gene>
<evidence type="ECO:0000313" key="1">
    <source>
        <dbReference type="EMBL" id="SEI94487.1"/>
    </source>
</evidence>
<feature type="non-terminal residue" evidence="1">
    <location>
        <position position="1"/>
    </location>
</feature>
<name>A0A1H6UY22_9GAMM</name>
<accession>A0A1H6UY22</accession>
<proteinExistence type="predicted"/>
<dbReference type="Proteomes" id="UP000242999">
    <property type="component" value="Unassembled WGS sequence"/>
</dbReference>
<sequence length="35" mass="3782">GRFLGEQAQGAMSAFEAQHLQENIQGVIGLEKINP</sequence>
<keyword evidence="2" id="KW-1185">Reference proteome</keyword>
<dbReference type="AlphaFoldDB" id="A0A1H6UY22"/>
<dbReference type="EMBL" id="FNYH01000027">
    <property type="protein sequence ID" value="SEI94487.1"/>
    <property type="molecule type" value="Genomic_DNA"/>
</dbReference>
<protein>
    <submittedName>
        <fullName evidence="1">Uncharacterized protein</fullName>
    </submittedName>
</protein>